<sequence>MSLVFIETVVKPLKDLLIDKDIKKEKFEFKTMEIGHPIKAVNEARVLGSSMLNYILIIDNHQLQKHYYLFYKNPNI</sequence>
<dbReference type="Proteomes" id="UP000247702">
    <property type="component" value="Unassembled WGS sequence"/>
</dbReference>
<accession>A0A2Z6RNG1</accession>
<evidence type="ECO:0000313" key="2">
    <source>
        <dbReference type="EMBL" id="GES77810.1"/>
    </source>
</evidence>
<gene>
    <name evidence="2" type="ORF">RCL2_000514400</name>
    <name evidence="1" type="ORF">RclHR1_05330010</name>
</gene>
<proteinExistence type="predicted"/>
<dbReference type="EMBL" id="BEXD01003908">
    <property type="protein sequence ID" value="GBC03811.1"/>
    <property type="molecule type" value="Genomic_DNA"/>
</dbReference>
<dbReference type="AlphaFoldDB" id="A0A2Z6RNG1"/>
<evidence type="ECO:0000313" key="3">
    <source>
        <dbReference type="Proteomes" id="UP000247702"/>
    </source>
</evidence>
<dbReference type="EMBL" id="BLAL01000034">
    <property type="protein sequence ID" value="GES77810.1"/>
    <property type="molecule type" value="Genomic_DNA"/>
</dbReference>
<comment type="caution">
    <text evidence="1">The sequence shown here is derived from an EMBL/GenBank/DDBJ whole genome shotgun (WGS) entry which is preliminary data.</text>
</comment>
<dbReference type="Proteomes" id="UP000615446">
    <property type="component" value="Unassembled WGS sequence"/>
</dbReference>
<name>A0A2Z6RNG1_9GLOM</name>
<keyword evidence="3" id="KW-1185">Reference proteome</keyword>
<protein>
    <submittedName>
        <fullName evidence="1">Uncharacterized protein</fullName>
    </submittedName>
</protein>
<evidence type="ECO:0000313" key="1">
    <source>
        <dbReference type="EMBL" id="GBC03811.1"/>
    </source>
</evidence>
<reference evidence="1 3" key="1">
    <citation type="submission" date="2017-11" db="EMBL/GenBank/DDBJ databases">
        <title>The genome of Rhizophagus clarus HR1 reveals common genetic basis of auxotrophy among arbuscular mycorrhizal fungi.</title>
        <authorList>
            <person name="Kobayashi Y."/>
        </authorList>
    </citation>
    <scope>NUCLEOTIDE SEQUENCE [LARGE SCALE GENOMIC DNA]</scope>
    <source>
        <strain evidence="1 3">HR1</strain>
    </source>
</reference>
<reference evidence="2" key="2">
    <citation type="submission" date="2019-10" db="EMBL/GenBank/DDBJ databases">
        <title>Conservation and host-specific expression of non-tandemly repeated heterogenous ribosome RNA gene in arbuscular mycorrhizal fungi.</title>
        <authorList>
            <person name="Maeda T."/>
            <person name="Kobayashi Y."/>
            <person name="Nakagawa T."/>
            <person name="Ezawa T."/>
            <person name="Yamaguchi K."/>
            <person name="Bino T."/>
            <person name="Nishimoto Y."/>
            <person name="Shigenobu S."/>
            <person name="Kawaguchi M."/>
        </authorList>
    </citation>
    <scope>NUCLEOTIDE SEQUENCE</scope>
    <source>
        <strain evidence="2">HR1</strain>
    </source>
</reference>
<organism evidence="1 3">
    <name type="scientific">Rhizophagus clarus</name>
    <dbReference type="NCBI Taxonomy" id="94130"/>
    <lineage>
        <taxon>Eukaryota</taxon>
        <taxon>Fungi</taxon>
        <taxon>Fungi incertae sedis</taxon>
        <taxon>Mucoromycota</taxon>
        <taxon>Glomeromycotina</taxon>
        <taxon>Glomeromycetes</taxon>
        <taxon>Glomerales</taxon>
        <taxon>Glomeraceae</taxon>
        <taxon>Rhizophagus</taxon>
    </lineage>
</organism>